<dbReference type="AlphaFoldDB" id="A0A810Q198"/>
<organism evidence="1 2">
    <name type="scientific">Vescimonas fastidiosa</name>
    <dbReference type="NCBI Taxonomy" id="2714353"/>
    <lineage>
        <taxon>Bacteria</taxon>
        <taxon>Bacillati</taxon>
        <taxon>Bacillota</taxon>
        <taxon>Clostridia</taxon>
        <taxon>Eubacteriales</taxon>
        <taxon>Oscillospiraceae</taxon>
        <taxon>Vescimonas</taxon>
    </lineage>
</organism>
<accession>A0A810Q198</accession>
<dbReference type="KEGG" id="vfa:MM35RIKEN_22040"/>
<evidence type="ECO:0000313" key="1">
    <source>
        <dbReference type="EMBL" id="BCK80012.1"/>
    </source>
</evidence>
<keyword evidence="2" id="KW-1185">Reference proteome</keyword>
<evidence type="ECO:0000313" key="2">
    <source>
        <dbReference type="Proteomes" id="UP000681343"/>
    </source>
</evidence>
<dbReference type="RefSeq" id="WP_212821836.1">
    <property type="nucleotide sequence ID" value="NZ_AP023416.1"/>
</dbReference>
<geneLocation type="plasmid" evidence="1 2">
    <name>pMM35_01</name>
</geneLocation>
<name>A0A810Q198_9FIRM</name>
<dbReference type="EMBL" id="AP023416">
    <property type="protein sequence ID" value="BCK80012.1"/>
    <property type="molecule type" value="Genomic_DNA"/>
</dbReference>
<dbReference type="Proteomes" id="UP000681343">
    <property type="component" value="Plasmid pMM35_01"/>
</dbReference>
<proteinExistence type="predicted"/>
<reference evidence="1" key="1">
    <citation type="submission" date="2020-09" db="EMBL/GenBank/DDBJ databases">
        <title>New species isolated from human feces.</title>
        <authorList>
            <person name="Kitahara M."/>
            <person name="Shigeno Y."/>
            <person name="Shime M."/>
            <person name="Matsumoto Y."/>
            <person name="Nakamura S."/>
            <person name="Motooka D."/>
            <person name="Fukuoka S."/>
            <person name="Nishikawa H."/>
            <person name="Benno Y."/>
        </authorList>
    </citation>
    <scope>NUCLEOTIDE SEQUENCE</scope>
    <source>
        <strain evidence="1">MM35</strain>
        <plasmid evidence="1">pMM35_01</plasmid>
    </source>
</reference>
<keyword evidence="1" id="KW-0614">Plasmid</keyword>
<protein>
    <submittedName>
        <fullName evidence="1">Uncharacterized protein</fullName>
    </submittedName>
</protein>
<gene>
    <name evidence="1" type="ORF">MM35RIKEN_22040</name>
</gene>
<sequence length="126" mass="14981">MNRKSKAFWEQVRGAYERGEGSYQELAERFGVSKRTICRHGKDEAWEKTEPLLRPEQRAMREVTQKLHSAAMREVERLEEQEADVKTIRDLTALVRELNQLAKCDREDRTESLRVQWGEETEQWSE</sequence>